<dbReference type="InParanoid" id="G0PKF0"/>
<dbReference type="EMBL" id="GL380857">
    <property type="protein sequence ID" value="EGT32135.1"/>
    <property type="molecule type" value="Genomic_DNA"/>
</dbReference>
<feature type="transmembrane region" description="Helical" evidence="1">
    <location>
        <begin position="267"/>
        <end position="289"/>
    </location>
</feature>
<feature type="transmembrane region" description="Helical" evidence="1">
    <location>
        <begin position="195"/>
        <end position="214"/>
    </location>
</feature>
<keyword evidence="3" id="KW-1185">Reference proteome</keyword>
<dbReference type="SUPFAM" id="SSF81321">
    <property type="entry name" value="Family A G protein-coupled receptor-like"/>
    <property type="match status" value="1"/>
</dbReference>
<feature type="transmembrane region" description="Helical" evidence="1">
    <location>
        <begin position="151"/>
        <end position="175"/>
    </location>
</feature>
<dbReference type="eggNOG" id="ENOG502TJJF">
    <property type="taxonomic scope" value="Eukaryota"/>
</dbReference>
<gene>
    <name evidence="2" type="ORF">CAEBREN_32700</name>
</gene>
<dbReference type="Proteomes" id="UP000008068">
    <property type="component" value="Unassembled WGS sequence"/>
</dbReference>
<protein>
    <submittedName>
        <fullName evidence="2">Uncharacterized protein</fullName>
    </submittedName>
</protein>
<dbReference type="HOGENOM" id="CLU_050113_1_0_1"/>
<evidence type="ECO:0000256" key="1">
    <source>
        <dbReference type="SAM" id="Phobius"/>
    </source>
</evidence>
<dbReference type="AlphaFoldDB" id="G0PKF0"/>
<keyword evidence="1" id="KW-0812">Transmembrane</keyword>
<evidence type="ECO:0000313" key="2">
    <source>
        <dbReference type="EMBL" id="EGT32135.1"/>
    </source>
</evidence>
<reference evidence="3" key="1">
    <citation type="submission" date="2011-07" db="EMBL/GenBank/DDBJ databases">
        <authorList>
            <consortium name="Caenorhabditis brenneri Sequencing and Analysis Consortium"/>
            <person name="Wilson R.K."/>
        </authorList>
    </citation>
    <scope>NUCLEOTIDE SEQUENCE [LARGE SCALE GENOMIC DNA]</scope>
    <source>
        <strain evidence="3">PB2801</strain>
    </source>
</reference>
<feature type="transmembrane region" description="Helical" evidence="1">
    <location>
        <begin position="235"/>
        <end position="255"/>
    </location>
</feature>
<proteinExistence type="predicted"/>
<dbReference type="PANTHER" id="PTHR23021">
    <property type="entry name" value="SERPENTINE RECEPTOR, CLASS T"/>
    <property type="match status" value="1"/>
</dbReference>
<sequence length="320" mass="36320">MANSSNSIWEINQNKEHVIIGAVYSILAIAVLPVYVPIIYALRYRGEFKDNVSYKLINIPNICDLLQSFNHILTGFFIIFPIFALKVDPFVRIMGYTANTLWTASYVIIAVLAITRLDVTFYHLKPNKWTFWQKEAIFPSSFQPINIHFQILLALGGFYIFVIWIIGCVTLNFQLVGVTWSYDTSAPFVDILSPLELYFCFPIMVLSFLSYILILSNIYKKKRQSQSSSSLRTEISILVQATVLTSYMAVLMALWHNAESWFEMTDITLSLLNGAWVVFSHLNFLAMYCGGSSIKDVTKVGASSMASSTLNNRRISTVTQ</sequence>
<feature type="transmembrane region" description="Helical" evidence="1">
    <location>
        <begin position="62"/>
        <end position="84"/>
    </location>
</feature>
<evidence type="ECO:0000313" key="3">
    <source>
        <dbReference type="Proteomes" id="UP000008068"/>
    </source>
</evidence>
<keyword evidence="1" id="KW-0472">Membrane</keyword>
<dbReference type="Pfam" id="PF10321">
    <property type="entry name" value="7TM_GPCR_Srt"/>
    <property type="match status" value="1"/>
</dbReference>
<dbReference type="Gene3D" id="1.20.1070.10">
    <property type="entry name" value="Rhodopsin 7-helix transmembrane proteins"/>
    <property type="match status" value="1"/>
</dbReference>
<dbReference type="InterPro" id="IPR019425">
    <property type="entry name" value="7TM_GPCR_serpentine_rcpt_Srt"/>
</dbReference>
<accession>G0PKF0</accession>
<dbReference type="PANTHER" id="PTHR23021:SF18">
    <property type="entry name" value="SERPENTINE RECEPTOR, CLASS T"/>
    <property type="match status" value="1"/>
</dbReference>
<organism evidence="3">
    <name type="scientific">Caenorhabditis brenneri</name>
    <name type="common">Nematode worm</name>
    <dbReference type="NCBI Taxonomy" id="135651"/>
    <lineage>
        <taxon>Eukaryota</taxon>
        <taxon>Metazoa</taxon>
        <taxon>Ecdysozoa</taxon>
        <taxon>Nematoda</taxon>
        <taxon>Chromadorea</taxon>
        <taxon>Rhabditida</taxon>
        <taxon>Rhabditina</taxon>
        <taxon>Rhabditomorpha</taxon>
        <taxon>Rhabditoidea</taxon>
        <taxon>Rhabditidae</taxon>
        <taxon>Peloderinae</taxon>
        <taxon>Caenorhabditis</taxon>
    </lineage>
</organism>
<feature type="transmembrane region" description="Helical" evidence="1">
    <location>
        <begin position="104"/>
        <end position="124"/>
    </location>
</feature>
<feature type="transmembrane region" description="Helical" evidence="1">
    <location>
        <begin position="20"/>
        <end position="42"/>
    </location>
</feature>
<name>G0PKF0_CAEBE</name>
<dbReference type="OrthoDB" id="5833348at2759"/>
<keyword evidence="1" id="KW-1133">Transmembrane helix</keyword>